<dbReference type="OrthoDB" id="5380150at2"/>
<evidence type="ECO:0000313" key="2">
    <source>
        <dbReference type="Proteomes" id="UP000298154"/>
    </source>
</evidence>
<protein>
    <submittedName>
        <fullName evidence="1">Uncharacterized protein</fullName>
    </submittedName>
</protein>
<proteinExistence type="predicted"/>
<sequence>MLSTARRIGLLRDTLAGFEHVLIVSRILHARGIRTLVVLGNFGFVWPDHNCENGVDVLSGRLECRAQTLYFYFVDGIREGFTRLNQFPLADDGLRWLGPRIADIFLGWRTTLASGKTREALGGANFNDVAQRRRGASW</sequence>
<dbReference type="Proteomes" id="UP000298154">
    <property type="component" value="Unassembled WGS sequence"/>
</dbReference>
<evidence type="ECO:0000313" key="1">
    <source>
        <dbReference type="EMBL" id="TFD67995.1"/>
    </source>
</evidence>
<gene>
    <name evidence="1" type="ORF">E3T47_05225</name>
</gene>
<comment type="caution">
    <text evidence="1">The sequence shown here is derived from an EMBL/GenBank/DDBJ whole genome shotgun (WGS) entry which is preliminary data.</text>
</comment>
<dbReference type="RefSeq" id="WP_134554889.1">
    <property type="nucleotide sequence ID" value="NZ_SOHK01000007.1"/>
</dbReference>
<reference evidence="1 2" key="1">
    <citation type="submission" date="2019-03" db="EMBL/GenBank/DDBJ databases">
        <title>Genomics of glacier-inhabiting Cryobacterium strains.</title>
        <authorList>
            <person name="Liu Q."/>
            <person name="Xin Y.-H."/>
        </authorList>
    </citation>
    <scope>NUCLEOTIDE SEQUENCE [LARGE SCALE GENOMIC DNA]</scope>
    <source>
        <strain evidence="1 2">Sr36</strain>
    </source>
</reference>
<keyword evidence="2" id="KW-1185">Reference proteome</keyword>
<accession>A0A4R9AR37</accession>
<organism evidence="1 2">
    <name type="scientific">Cryobacterium ruanii</name>
    <dbReference type="NCBI Taxonomy" id="1259197"/>
    <lineage>
        <taxon>Bacteria</taxon>
        <taxon>Bacillati</taxon>
        <taxon>Actinomycetota</taxon>
        <taxon>Actinomycetes</taxon>
        <taxon>Micrococcales</taxon>
        <taxon>Microbacteriaceae</taxon>
        <taxon>Cryobacterium</taxon>
    </lineage>
</organism>
<dbReference type="AlphaFoldDB" id="A0A4R9AR37"/>
<dbReference type="EMBL" id="SOHK01000007">
    <property type="protein sequence ID" value="TFD67995.1"/>
    <property type="molecule type" value="Genomic_DNA"/>
</dbReference>
<name>A0A4R9AR37_9MICO</name>